<name>A0A7R9MRN0_9ACAR</name>
<dbReference type="AlphaFoldDB" id="A0A7R9MRN0"/>
<feature type="non-terminal residue" evidence="1">
    <location>
        <position position="33"/>
    </location>
</feature>
<evidence type="ECO:0000313" key="1">
    <source>
        <dbReference type="EMBL" id="CAD7665257.1"/>
    </source>
</evidence>
<gene>
    <name evidence="1" type="ORF">ONB1V03_LOCUS21815</name>
    <name evidence="2" type="ORF">ONB1V03_LOCUS23529</name>
</gene>
<reference evidence="1" key="1">
    <citation type="submission" date="2020-11" db="EMBL/GenBank/DDBJ databases">
        <authorList>
            <person name="Tran Van P."/>
        </authorList>
    </citation>
    <scope>NUCLEOTIDE SEQUENCE</scope>
</reference>
<dbReference type="EMBL" id="OC959426">
    <property type="protein sequence ID" value="CAD7665257.1"/>
    <property type="molecule type" value="Genomic_DNA"/>
</dbReference>
<dbReference type="Proteomes" id="UP000728032">
    <property type="component" value="Unassembled WGS sequence"/>
</dbReference>
<evidence type="ECO:0000313" key="2">
    <source>
        <dbReference type="EMBL" id="CAD7668660.1"/>
    </source>
</evidence>
<accession>A0A7R9MRN0</accession>
<organism evidence="1">
    <name type="scientific">Oppiella nova</name>
    <dbReference type="NCBI Taxonomy" id="334625"/>
    <lineage>
        <taxon>Eukaryota</taxon>
        <taxon>Metazoa</taxon>
        <taxon>Ecdysozoa</taxon>
        <taxon>Arthropoda</taxon>
        <taxon>Chelicerata</taxon>
        <taxon>Arachnida</taxon>
        <taxon>Acari</taxon>
        <taxon>Acariformes</taxon>
        <taxon>Sarcoptiformes</taxon>
        <taxon>Oribatida</taxon>
        <taxon>Brachypylina</taxon>
        <taxon>Oppioidea</taxon>
        <taxon>Oppiidae</taxon>
        <taxon>Oppiella</taxon>
    </lineage>
</organism>
<dbReference type="EMBL" id="CAJPVJ010044601">
    <property type="protein sequence ID" value="CAG2182394.1"/>
    <property type="molecule type" value="Genomic_DNA"/>
</dbReference>
<proteinExistence type="predicted"/>
<evidence type="ECO:0000313" key="3">
    <source>
        <dbReference type="Proteomes" id="UP000728032"/>
    </source>
</evidence>
<dbReference type="EMBL" id="OC975380">
    <property type="protein sequence ID" value="CAD7668660.1"/>
    <property type="molecule type" value="Genomic_DNA"/>
</dbReference>
<sequence>MSSKVTKDTLFECVNGVLESSKGDNDGKKRKFL</sequence>
<dbReference type="OrthoDB" id="2449818at2759"/>
<keyword evidence="3" id="KW-1185">Reference proteome</keyword>
<dbReference type="EMBL" id="CAJPVJ010060555">
    <property type="protein sequence ID" value="CAG2184109.1"/>
    <property type="molecule type" value="Genomic_DNA"/>
</dbReference>
<protein>
    <submittedName>
        <fullName evidence="1">Uncharacterized protein</fullName>
    </submittedName>
</protein>